<dbReference type="EMBL" id="JAZHOV010000006">
    <property type="protein sequence ID" value="MEF2255627.1"/>
    <property type="molecule type" value="Genomic_DNA"/>
</dbReference>
<dbReference type="Proteomes" id="UP001351900">
    <property type="component" value="Unassembled WGS sequence"/>
</dbReference>
<evidence type="ECO:0000313" key="2">
    <source>
        <dbReference type="Proteomes" id="UP001351900"/>
    </source>
</evidence>
<organism evidence="1 2">
    <name type="scientific">Microbacterium schleiferi</name>
    <dbReference type="NCBI Taxonomy" id="69362"/>
    <lineage>
        <taxon>Bacteria</taxon>
        <taxon>Bacillati</taxon>
        <taxon>Actinomycetota</taxon>
        <taxon>Actinomycetes</taxon>
        <taxon>Micrococcales</taxon>
        <taxon>Microbacteriaceae</taxon>
        <taxon>Microbacterium</taxon>
    </lineage>
</organism>
<accession>A0ABU7VA08</accession>
<comment type="caution">
    <text evidence="1">The sequence shown here is derived from an EMBL/GenBank/DDBJ whole genome shotgun (WGS) entry which is preliminary data.</text>
</comment>
<proteinExistence type="predicted"/>
<gene>
    <name evidence="1" type="ORF">V2V91_10850</name>
</gene>
<reference evidence="1 2" key="1">
    <citation type="submission" date="2024-01" db="EMBL/GenBank/DDBJ databases">
        <title>the genome sequence of strain Microbacterium schleiferi NBRC 15075.</title>
        <authorList>
            <person name="Ding Y."/>
            <person name="Zhang G."/>
        </authorList>
    </citation>
    <scope>NUCLEOTIDE SEQUENCE [LARGE SCALE GENOMIC DNA]</scope>
    <source>
        <strain evidence="1 2">NBRC 15075</strain>
    </source>
</reference>
<protein>
    <submittedName>
        <fullName evidence="1">Uncharacterized protein</fullName>
    </submittedName>
</protein>
<name>A0ABU7VA08_9MICO</name>
<evidence type="ECO:0000313" key="1">
    <source>
        <dbReference type="EMBL" id="MEF2255627.1"/>
    </source>
</evidence>
<keyword evidence="2" id="KW-1185">Reference proteome</keyword>
<sequence>MSLTAPALNALSELVDDARTTADRAAGMGLAQTCRRIESLALDLDAARTRLVEDGPDYLDAAWAFLDAGRLILAQYRIQLAQEPARA</sequence>
<dbReference type="RefSeq" id="WP_331791854.1">
    <property type="nucleotide sequence ID" value="NZ_BAAAUO010000001.1"/>
</dbReference>